<feature type="region of interest" description="Disordered" evidence="6">
    <location>
        <begin position="23"/>
        <end position="43"/>
    </location>
</feature>
<gene>
    <name evidence="7" type="ORF">CLF_107961</name>
</gene>
<name>G7YR66_CLOSI</name>
<dbReference type="GO" id="GO:0042254">
    <property type="term" value="P:ribosome biogenesis"/>
    <property type="evidence" value="ECO:0007669"/>
    <property type="project" value="UniProtKB-KW"/>
</dbReference>
<dbReference type="AlphaFoldDB" id="G7YR66"/>
<comment type="similarity">
    <text evidence="2 5">Belongs to the RRS1 family.</text>
</comment>
<reference key="2">
    <citation type="submission" date="2011-10" db="EMBL/GenBank/DDBJ databases">
        <title>The genome and transcriptome sequence of Clonorchis sinensis provide insights into the carcinogenic liver fluke.</title>
        <authorList>
            <person name="Wang X."/>
            <person name="Huang Y."/>
            <person name="Chen W."/>
            <person name="Liu H."/>
            <person name="Guo L."/>
            <person name="Chen Y."/>
            <person name="Luo F."/>
            <person name="Zhou W."/>
            <person name="Sun J."/>
            <person name="Mao Q."/>
            <person name="Liang P."/>
            <person name="Zhou C."/>
            <person name="Tian Y."/>
            <person name="Men J."/>
            <person name="Lv X."/>
            <person name="Huang L."/>
            <person name="Zhou J."/>
            <person name="Hu Y."/>
            <person name="Li R."/>
            <person name="Zhang F."/>
            <person name="Lei H."/>
            <person name="Li X."/>
            <person name="Hu X."/>
            <person name="Liang C."/>
            <person name="Xu J."/>
            <person name="Wu Z."/>
            <person name="Yu X."/>
        </authorList>
    </citation>
    <scope>NUCLEOTIDE SEQUENCE</scope>
    <source>
        <strain>Henan</strain>
    </source>
</reference>
<evidence type="ECO:0000256" key="3">
    <source>
        <dbReference type="ARBA" id="ARBA00022517"/>
    </source>
</evidence>
<dbReference type="Pfam" id="PF04939">
    <property type="entry name" value="RRS1"/>
    <property type="match status" value="1"/>
</dbReference>
<dbReference type="EMBL" id="DF144016">
    <property type="protein sequence ID" value="GAA55446.1"/>
    <property type="molecule type" value="Genomic_DNA"/>
</dbReference>
<evidence type="ECO:0000256" key="5">
    <source>
        <dbReference type="RuleBase" id="RU364132"/>
    </source>
</evidence>
<protein>
    <recommendedName>
        <fullName evidence="5">Ribosome biogenesis regulatory protein</fullName>
    </recommendedName>
</protein>
<comment type="function">
    <text evidence="5">Involved in ribosomal large subunit assembly.</text>
</comment>
<dbReference type="InterPro" id="IPR007023">
    <property type="entry name" value="Ribosom_reg"/>
</dbReference>
<evidence type="ECO:0000256" key="4">
    <source>
        <dbReference type="ARBA" id="ARBA00023242"/>
    </source>
</evidence>
<evidence type="ECO:0000256" key="1">
    <source>
        <dbReference type="ARBA" id="ARBA00004123"/>
    </source>
</evidence>
<keyword evidence="8" id="KW-1185">Reference proteome</keyword>
<evidence type="ECO:0000256" key="6">
    <source>
        <dbReference type="SAM" id="MobiDB-lite"/>
    </source>
</evidence>
<organism evidence="7 8">
    <name type="scientific">Clonorchis sinensis</name>
    <name type="common">Chinese liver fluke</name>
    <dbReference type="NCBI Taxonomy" id="79923"/>
    <lineage>
        <taxon>Eukaryota</taxon>
        <taxon>Metazoa</taxon>
        <taxon>Spiralia</taxon>
        <taxon>Lophotrochozoa</taxon>
        <taxon>Platyhelminthes</taxon>
        <taxon>Trematoda</taxon>
        <taxon>Digenea</taxon>
        <taxon>Opisthorchiida</taxon>
        <taxon>Opisthorchiata</taxon>
        <taxon>Opisthorchiidae</taxon>
        <taxon>Clonorchis</taxon>
    </lineage>
</organism>
<evidence type="ECO:0000313" key="7">
    <source>
        <dbReference type="EMBL" id="GAA55446.1"/>
    </source>
</evidence>
<sequence length="352" mass="39939">IPAVRDLTRWERFAKLKGIKNKKKSRKIWDPTTQSWRPRWGKDRINAPKDKWFIEVPDNSDPYEDQFAKLTKEKNERRAKNELQRLRNIARVVKPGQAPPVGVLSESQGSKNELSRALSIAKVSDASMGRFNAPVDERKISKKTEKKMKPRLKLSQVVGSKSTKKSAKIRKPPAKKKPMKKKGSRTVHADISHTGDTVIKVSGSRQPNSENSVFSHENFFSSSSRYQWSPVKHRLNSTAYRKCVLLDITDQVGIQLEAPAKNRMPSLLSSLYDPTGLICKALLSGKLPFQRLCRPQVKAHQRCIPLLMPEFEARTSDSTNVPWKHLNHHTRTGEVVHMSDVISLPNGFNAAQ</sequence>
<evidence type="ECO:0000313" key="8">
    <source>
        <dbReference type="Proteomes" id="UP000008909"/>
    </source>
</evidence>
<evidence type="ECO:0000256" key="2">
    <source>
        <dbReference type="ARBA" id="ARBA00010077"/>
    </source>
</evidence>
<accession>G7YR66</accession>
<comment type="subcellular location">
    <subcellularLocation>
        <location evidence="1 5">Nucleus</location>
    </subcellularLocation>
</comment>
<feature type="compositionally biased region" description="Basic residues" evidence="6">
    <location>
        <begin position="162"/>
        <end position="185"/>
    </location>
</feature>
<dbReference type="GO" id="GO:0005634">
    <property type="term" value="C:nucleus"/>
    <property type="evidence" value="ECO:0007669"/>
    <property type="project" value="UniProtKB-SubCell"/>
</dbReference>
<feature type="non-terminal residue" evidence="7">
    <location>
        <position position="1"/>
    </location>
</feature>
<dbReference type="Proteomes" id="UP000008909">
    <property type="component" value="Unassembled WGS sequence"/>
</dbReference>
<reference evidence="7" key="1">
    <citation type="journal article" date="2011" name="Genome Biol.">
        <title>The draft genome of the carcinogenic human liver fluke Clonorchis sinensis.</title>
        <authorList>
            <person name="Wang X."/>
            <person name="Chen W."/>
            <person name="Huang Y."/>
            <person name="Sun J."/>
            <person name="Men J."/>
            <person name="Liu H."/>
            <person name="Luo F."/>
            <person name="Guo L."/>
            <person name="Lv X."/>
            <person name="Deng C."/>
            <person name="Zhou C."/>
            <person name="Fan Y."/>
            <person name="Li X."/>
            <person name="Huang L."/>
            <person name="Hu Y."/>
            <person name="Liang C."/>
            <person name="Hu X."/>
            <person name="Xu J."/>
            <person name="Yu X."/>
        </authorList>
    </citation>
    <scope>NUCLEOTIDE SEQUENCE [LARGE SCALE GENOMIC DNA]</scope>
    <source>
        <strain evidence="7">Henan</strain>
    </source>
</reference>
<proteinExistence type="inferred from homology"/>
<keyword evidence="3 5" id="KW-0690">Ribosome biogenesis</keyword>
<feature type="region of interest" description="Disordered" evidence="6">
    <location>
        <begin position="138"/>
        <end position="187"/>
    </location>
</feature>
<keyword evidence="4 5" id="KW-0539">Nucleus</keyword>